<evidence type="ECO:0000313" key="1">
    <source>
        <dbReference type="EMBL" id="MBU5627584.1"/>
    </source>
</evidence>
<keyword evidence="2" id="KW-1185">Reference proteome</keyword>
<proteinExistence type="predicted"/>
<dbReference type="RefSeq" id="WP_216632935.1">
    <property type="nucleotide sequence ID" value="NZ_JAHLQN010000001.1"/>
</dbReference>
<evidence type="ECO:0000313" key="2">
    <source>
        <dbReference type="Proteomes" id="UP000787672"/>
    </source>
</evidence>
<dbReference type="Proteomes" id="UP000787672">
    <property type="component" value="Unassembled WGS sequence"/>
</dbReference>
<sequence length="74" mass="8922">MAEIISFSEFAEEPDLETMSREELADYLEAVRDRINQLDREEPEDMESESYEIWGERHEELEDLADEILERLER</sequence>
<organism evidence="1 2">
    <name type="scientific">Dysosmobacter acutus</name>
    <dbReference type="NCBI Taxonomy" id="2841504"/>
    <lineage>
        <taxon>Bacteria</taxon>
        <taxon>Bacillati</taxon>
        <taxon>Bacillota</taxon>
        <taxon>Clostridia</taxon>
        <taxon>Eubacteriales</taxon>
        <taxon>Oscillospiraceae</taxon>
        <taxon>Dysosmobacter</taxon>
    </lineage>
</organism>
<gene>
    <name evidence="1" type="ORF">KQI82_11750</name>
</gene>
<reference evidence="1 2" key="1">
    <citation type="submission" date="2021-06" db="EMBL/GenBank/DDBJ databases">
        <authorList>
            <person name="Sun Q."/>
            <person name="Li D."/>
        </authorList>
    </citation>
    <scope>NUCLEOTIDE SEQUENCE [LARGE SCALE GENOMIC DNA]</scope>
    <source>
        <strain evidence="1 2">MSJ-2</strain>
    </source>
</reference>
<accession>A0ABS6FBC7</accession>
<comment type="caution">
    <text evidence="1">The sequence shown here is derived from an EMBL/GenBank/DDBJ whole genome shotgun (WGS) entry which is preliminary data.</text>
</comment>
<name>A0ABS6FBC7_9FIRM</name>
<dbReference type="EMBL" id="JAHLQN010000001">
    <property type="protein sequence ID" value="MBU5627584.1"/>
    <property type="molecule type" value="Genomic_DNA"/>
</dbReference>
<protein>
    <submittedName>
        <fullName evidence="1">Uncharacterized protein</fullName>
    </submittedName>
</protein>